<dbReference type="AlphaFoldDB" id="A0A917YJ56"/>
<proteinExistence type="predicted"/>
<dbReference type="Proteomes" id="UP000598196">
    <property type="component" value="Unassembled WGS sequence"/>
</dbReference>
<dbReference type="OrthoDB" id="7868756at2"/>
<protein>
    <submittedName>
        <fullName evidence="1">Uncharacterized protein</fullName>
    </submittedName>
</protein>
<dbReference type="EMBL" id="BMLP01000001">
    <property type="protein sequence ID" value="GGO26670.1"/>
    <property type="molecule type" value="Genomic_DNA"/>
</dbReference>
<evidence type="ECO:0000313" key="1">
    <source>
        <dbReference type="EMBL" id="GGO26670.1"/>
    </source>
</evidence>
<reference evidence="1 2" key="1">
    <citation type="journal article" date="2014" name="Int. J. Syst. Evol. Microbiol.">
        <title>Complete genome sequence of Corynebacterium casei LMG S-19264T (=DSM 44701T), isolated from a smear-ripened cheese.</title>
        <authorList>
            <consortium name="US DOE Joint Genome Institute (JGI-PGF)"/>
            <person name="Walter F."/>
            <person name="Albersmeier A."/>
            <person name="Kalinowski J."/>
            <person name="Ruckert C."/>
        </authorList>
    </citation>
    <scope>NUCLEOTIDE SEQUENCE [LARGE SCALE GENOMIC DNA]</scope>
    <source>
        <strain evidence="1 2">CGMCC 1.7029</strain>
    </source>
</reference>
<sequence>MDFTKFDSRAAAEVAGRLHLTHPATGELLFADKAQEKPCIVLVLGSESRSAQAALRAVRNAKLSGPKKAESAQTLEDLHQAMVDGAKPLIVGFENVARGEAAATAADADWFLNLQLINGREGEKAFVEQVIEFATDRANYLGNASQS</sequence>
<organism evidence="1 2">
    <name type="scientific">Gemmobacter aquaticus</name>
    <dbReference type="NCBI Taxonomy" id="490185"/>
    <lineage>
        <taxon>Bacteria</taxon>
        <taxon>Pseudomonadati</taxon>
        <taxon>Pseudomonadota</taxon>
        <taxon>Alphaproteobacteria</taxon>
        <taxon>Rhodobacterales</taxon>
        <taxon>Paracoccaceae</taxon>
        <taxon>Gemmobacter</taxon>
    </lineage>
</organism>
<gene>
    <name evidence="1" type="ORF">GCM10010991_07550</name>
</gene>
<accession>A0A917YJ56</accession>
<dbReference type="RefSeq" id="WP_146285479.1">
    <property type="nucleotide sequence ID" value="NZ_BMLP01000001.1"/>
</dbReference>
<name>A0A917YJ56_9RHOB</name>
<evidence type="ECO:0000313" key="2">
    <source>
        <dbReference type="Proteomes" id="UP000598196"/>
    </source>
</evidence>
<keyword evidence="2" id="KW-1185">Reference proteome</keyword>
<comment type="caution">
    <text evidence="1">The sequence shown here is derived from an EMBL/GenBank/DDBJ whole genome shotgun (WGS) entry which is preliminary data.</text>
</comment>